<feature type="region of interest" description="Disordered" evidence="1">
    <location>
        <begin position="46"/>
        <end position="65"/>
    </location>
</feature>
<evidence type="ECO:0008006" key="4">
    <source>
        <dbReference type="Google" id="ProtNLM"/>
    </source>
</evidence>
<protein>
    <recommendedName>
        <fullName evidence="4">DUF834 domain-containing protein</fullName>
    </recommendedName>
</protein>
<comment type="caution">
    <text evidence="2">The sequence shown here is derived from an EMBL/GenBank/DDBJ whole genome shotgun (WGS) entry which is preliminary data.</text>
</comment>
<gene>
    <name evidence="2" type="ORF">B296_00021677</name>
</gene>
<sequence>MPSLMGIRRVTASGSSNRGLMHFERWWAREGGSGRAPADELCDATGATAGQDQVGGAGDEGQPIGGLSTNYDGMDDGVLEAVNHHRRGGEKAEETCGRRGRAMATRNPVGGASDEELRTTKAWMESSRRLDFQLDELRPLGAAGKATKADEGCGRGRGRRGPG</sequence>
<reference evidence="2 3" key="1">
    <citation type="journal article" date="2014" name="Agronomy (Basel)">
        <title>A Draft Genome Sequence for Ensete ventricosum, the Drought-Tolerant Tree Against Hunger.</title>
        <authorList>
            <person name="Harrison J."/>
            <person name="Moore K.A."/>
            <person name="Paszkiewicz K."/>
            <person name="Jones T."/>
            <person name="Grant M."/>
            <person name="Ambacheew D."/>
            <person name="Muzemil S."/>
            <person name="Studholme D.J."/>
        </authorList>
    </citation>
    <scope>NUCLEOTIDE SEQUENCE [LARGE SCALE GENOMIC DNA]</scope>
</reference>
<evidence type="ECO:0000313" key="2">
    <source>
        <dbReference type="EMBL" id="RRT81625.1"/>
    </source>
</evidence>
<dbReference type="Proteomes" id="UP000287651">
    <property type="component" value="Unassembled WGS sequence"/>
</dbReference>
<dbReference type="EMBL" id="AMZH03000865">
    <property type="protein sequence ID" value="RRT81625.1"/>
    <property type="molecule type" value="Genomic_DNA"/>
</dbReference>
<feature type="region of interest" description="Disordered" evidence="1">
    <location>
        <begin position="85"/>
        <end position="116"/>
    </location>
</feature>
<proteinExistence type="predicted"/>
<feature type="region of interest" description="Disordered" evidence="1">
    <location>
        <begin position="141"/>
        <end position="163"/>
    </location>
</feature>
<accession>A0A427AZN2</accession>
<organism evidence="2 3">
    <name type="scientific">Ensete ventricosum</name>
    <name type="common">Abyssinian banana</name>
    <name type="synonym">Musa ensete</name>
    <dbReference type="NCBI Taxonomy" id="4639"/>
    <lineage>
        <taxon>Eukaryota</taxon>
        <taxon>Viridiplantae</taxon>
        <taxon>Streptophyta</taxon>
        <taxon>Embryophyta</taxon>
        <taxon>Tracheophyta</taxon>
        <taxon>Spermatophyta</taxon>
        <taxon>Magnoliopsida</taxon>
        <taxon>Liliopsida</taxon>
        <taxon>Zingiberales</taxon>
        <taxon>Musaceae</taxon>
        <taxon>Ensete</taxon>
    </lineage>
</organism>
<name>A0A427AZN2_ENSVE</name>
<evidence type="ECO:0000256" key="1">
    <source>
        <dbReference type="SAM" id="MobiDB-lite"/>
    </source>
</evidence>
<evidence type="ECO:0000313" key="3">
    <source>
        <dbReference type="Proteomes" id="UP000287651"/>
    </source>
</evidence>
<dbReference type="AlphaFoldDB" id="A0A427AZN2"/>